<dbReference type="GO" id="GO:0043386">
    <property type="term" value="P:mycotoxin biosynthetic process"/>
    <property type="evidence" value="ECO:0007669"/>
    <property type="project" value="InterPro"/>
</dbReference>
<dbReference type="EMBL" id="MU006090">
    <property type="protein sequence ID" value="KAF2842001.1"/>
    <property type="molecule type" value="Genomic_DNA"/>
</dbReference>
<evidence type="ECO:0000313" key="3">
    <source>
        <dbReference type="EMBL" id="KAF2842001.1"/>
    </source>
</evidence>
<dbReference type="PANTHER" id="PTHR33365">
    <property type="entry name" value="YALI0B05434P"/>
    <property type="match status" value="1"/>
</dbReference>
<gene>
    <name evidence="3" type="ORF">M501DRAFT_998233</name>
</gene>
<dbReference type="PANTHER" id="PTHR33365:SF12">
    <property type="entry name" value="TAT PATHWAY SIGNAL SEQUENCE"/>
    <property type="match status" value="1"/>
</dbReference>
<dbReference type="InterPro" id="IPR021765">
    <property type="entry name" value="UstYa-like"/>
</dbReference>
<evidence type="ECO:0000256" key="1">
    <source>
        <dbReference type="ARBA" id="ARBA00035112"/>
    </source>
</evidence>
<dbReference type="Pfam" id="PF11807">
    <property type="entry name" value="UstYa"/>
    <property type="match status" value="1"/>
</dbReference>
<feature type="transmembrane region" description="Helical" evidence="2">
    <location>
        <begin position="40"/>
        <end position="60"/>
    </location>
</feature>
<keyword evidence="2" id="KW-1133">Transmembrane helix</keyword>
<evidence type="ECO:0008006" key="5">
    <source>
        <dbReference type="Google" id="ProtNLM"/>
    </source>
</evidence>
<protein>
    <recommendedName>
        <fullName evidence="5">Tat pathway signal sequence</fullName>
    </recommendedName>
</protein>
<dbReference type="Proteomes" id="UP000799429">
    <property type="component" value="Unassembled WGS sequence"/>
</dbReference>
<keyword evidence="2" id="KW-0812">Transmembrane</keyword>
<evidence type="ECO:0000256" key="2">
    <source>
        <dbReference type="SAM" id="Phobius"/>
    </source>
</evidence>
<comment type="similarity">
    <text evidence="1">Belongs to the ustYa family.</text>
</comment>
<keyword evidence="2" id="KW-0472">Membrane</keyword>
<reference evidence="3" key="1">
    <citation type="journal article" date="2020" name="Stud. Mycol.">
        <title>101 Dothideomycetes genomes: a test case for predicting lifestyles and emergence of pathogens.</title>
        <authorList>
            <person name="Haridas S."/>
            <person name="Albert R."/>
            <person name="Binder M."/>
            <person name="Bloem J."/>
            <person name="Labutti K."/>
            <person name="Salamov A."/>
            <person name="Andreopoulos B."/>
            <person name="Baker S."/>
            <person name="Barry K."/>
            <person name="Bills G."/>
            <person name="Bluhm B."/>
            <person name="Cannon C."/>
            <person name="Castanera R."/>
            <person name="Culley D."/>
            <person name="Daum C."/>
            <person name="Ezra D."/>
            <person name="Gonzalez J."/>
            <person name="Henrissat B."/>
            <person name="Kuo A."/>
            <person name="Liang C."/>
            <person name="Lipzen A."/>
            <person name="Lutzoni F."/>
            <person name="Magnuson J."/>
            <person name="Mondo S."/>
            <person name="Nolan M."/>
            <person name="Ohm R."/>
            <person name="Pangilinan J."/>
            <person name="Park H.-J."/>
            <person name="Ramirez L."/>
            <person name="Alfaro M."/>
            <person name="Sun H."/>
            <person name="Tritt A."/>
            <person name="Yoshinaga Y."/>
            <person name="Zwiers L.-H."/>
            <person name="Turgeon B."/>
            <person name="Goodwin S."/>
            <person name="Spatafora J."/>
            <person name="Crous P."/>
            <person name="Grigoriev I."/>
        </authorList>
    </citation>
    <scope>NUCLEOTIDE SEQUENCE</scope>
    <source>
        <strain evidence="3">CBS 101060</strain>
    </source>
</reference>
<proteinExistence type="inferred from homology"/>
<dbReference type="AlphaFoldDB" id="A0A9P4SFM0"/>
<sequence>MGKHIEQSLPLLEDDDSLSDAPFEEKASRGRLPMRQFSKAIISLLVYSFLMTGTVVYLGLKTWKASPPYTPARDFVEFETRQAVANPYSIYSEEPSPEVDDAWNKLVSPIYFQATRDEIKLSNDDPDASVRLVDGGYFTSFGVYHELHCLRRLYWHLNEEHYFPNRTAHRRRVEVAHAAHCLGVVLHNVMCTPNTALYTFGFNPETDKMPELKTSAQRQCIKWEPFHEWATSRSVGYDPAILAPEILMAELHV</sequence>
<name>A0A9P4SFM0_9PEZI</name>
<evidence type="ECO:0000313" key="4">
    <source>
        <dbReference type="Proteomes" id="UP000799429"/>
    </source>
</evidence>
<keyword evidence="4" id="KW-1185">Reference proteome</keyword>
<dbReference type="OrthoDB" id="3687641at2759"/>
<accession>A0A9P4SFM0</accession>
<organism evidence="3 4">
    <name type="scientific">Patellaria atrata CBS 101060</name>
    <dbReference type="NCBI Taxonomy" id="1346257"/>
    <lineage>
        <taxon>Eukaryota</taxon>
        <taxon>Fungi</taxon>
        <taxon>Dikarya</taxon>
        <taxon>Ascomycota</taxon>
        <taxon>Pezizomycotina</taxon>
        <taxon>Dothideomycetes</taxon>
        <taxon>Dothideomycetes incertae sedis</taxon>
        <taxon>Patellariales</taxon>
        <taxon>Patellariaceae</taxon>
        <taxon>Patellaria</taxon>
    </lineage>
</organism>
<comment type="caution">
    <text evidence="3">The sequence shown here is derived from an EMBL/GenBank/DDBJ whole genome shotgun (WGS) entry which is preliminary data.</text>
</comment>